<dbReference type="GO" id="GO:0016818">
    <property type="term" value="F:hydrolase activity, acting on acid anhydrides, in phosphorus-containing anhydrides"/>
    <property type="evidence" value="ECO:0007669"/>
    <property type="project" value="UniProtKB-UniRule"/>
</dbReference>
<feature type="domain" description="Helicase ATP-binding" evidence="11">
    <location>
        <begin position="33"/>
        <end position="199"/>
    </location>
</feature>
<evidence type="ECO:0000256" key="2">
    <source>
        <dbReference type="ARBA" id="ARBA00022763"/>
    </source>
</evidence>
<dbReference type="EMBL" id="DTCM01000087">
    <property type="protein sequence ID" value="HGL41459.1"/>
    <property type="molecule type" value="Genomic_DNA"/>
</dbReference>
<comment type="similarity">
    <text evidence="10">Belongs to the helicase family. Hel308 subfamily.</text>
</comment>
<dbReference type="CDD" id="cd18795">
    <property type="entry name" value="SF2_C_Ski2"/>
    <property type="match status" value="1"/>
</dbReference>
<dbReference type="SUPFAM" id="SSF46785">
    <property type="entry name" value="Winged helix' DNA-binding domain"/>
    <property type="match status" value="1"/>
</dbReference>
<evidence type="ECO:0000256" key="5">
    <source>
        <dbReference type="ARBA" id="ARBA00022840"/>
    </source>
</evidence>
<keyword evidence="8 10" id="KW-0413">Isomerase</keyword>
<dbReference type="SUPFAM" id="SSF52540">
    <property type="entry name" value="P-loop containing nucleoside triphosphate hydrolases"/>
    <property type="match status" value="1"/>
</dbReference>
<dbReference type="InterPro" id="IPR036390">
    <property type="entry name" value="WH_DNA-bd_sf"/>
</dbReference>
<keyword evidence="7 10" id="KW-0234">DNA repair</keyword>
<feature type="domain" description="Helicase C-terminal" evidence="12">
    <location>
        <begin position="234"/>
        <end position="417"/>
    </location>
</feature>
<evidence type="ECO:0000313" key="13">
    <source>
        <dbReference type="EMBL" id="HGL41459.1"/>
    </source>
</evidence>
<proteinExistence type="inferred from homology"/>
<accession>A0A7J3G6Y4</accession>
<comment type="catalytic activity">
    <reaction evidence="10">
        <text>ATP + H2O = ADP + phosphate + H(+)</text>
        <dbReference type="Rhea" id="RHEA:13065"/>
        <dbReference type="ChEBI" id="CHEBI:15377"/>
        <dbReference type="ChEBI" id="CHEBI:15378"/>
        <dbReference type="ChEBI" id="CHEBI:30616"/>
        <dbReference type="ChEBI" id="CHEBI:43474"/>
        <dbReference type="ChEBI" id="CHEBI:456216"/>
        <dbReference type="EC" id="5.6.2.4"/>
    </reaction>
</comment>
<keyword evidence="1 10" id="KW-0547">Nucleotide-binding</keyword>
<dbReference type="InterPro" id="IPR001650">
    <property type="entry name" value="Helicase_C-like"/>
</dbReference>
<evidence type="ECO:0000256" key="6">
    <source>
        <dbReference type="ARBA" id="ARBA00023125"/>
    </source>
</evidence>
<dbReference type="GO" id="GO:0005524">
    <property type="term" value="F:ATP binding"/>
    <property type="evidence" value="ECO:0007669"/>
    <property type="project" value="UniProtKB-UniRule"/>
</dbReference>
<dbReference type="InterPro" id="IPR011545">
    <property type="entry name" value="DEAD/DEAH_box_helicase_dom"/>
</dbReference>
<dbReference type="GO" id="GO:0003677">
    <property type="term" value="F:DNA binding"/>
    <property type="evidence" value="ECO:0007669"/>
    <property type="project" value="UniProtKB-UniRule"/>
</dbReference>
<dbReference type="HAMAP" id="MF_00442">
    <property type="entry name" value="Helicase_Hel308"/>
    <property type="match status" value="1"/>
</dbReference>
<dbReference type="Pfam" id="PF00271">
    <property type="entry name" value="Helicase_C"/>
    <property type="match status" value="1"/>
</dbReference>
<organism evidence="13">
    <name type="scientific">Caldiarchaeum subterraneum</name>
    <dbReference type="NCBI Taxonomy" id="311458"/>
    <lineage>
        <taxon>Archaea</taxon>
        <taxon>Nitrososphaerota</taxon>
        <taxon>Candidatus Caldarchaeales</taxon>
        <taxon>Candidatus Caldarchaeaceae</taxon>
        <taxon>Candidatus Caldarchaeum</taxon>
    </lineage>
</organism>
<dbReference type="PROSITE" id="PS51194">
    <property type="entry name" value="HELICASE_CTER"/>
    <property type="match status" value="1"/>
</dbReference>
<evidence type="ECO:0000256" key="10">
    <source>
        <dbReference type="HAMAP-Rule" id="MF_00442"/>
    </source>
</evidence>
<dbReference type="Pfam" id="PF21280">
    <property type="entry name" value="Helicase_dom4_arc"/>
    <property type="match status" value="1"/>
</dbReference>
<keyword evidence="2 10" id="KW-0227">DNA damage</keyword>
<keyword evidence="5 10" id="KW-0067">ATP-binding</keyword>
<reference evidence="13" key="1">
    <citation type="journal article" date="2020" name="mSystems">
        <title>Genome- and Community-Level Interaction Insights into Carbon Utilization and Element Cycling Functions of Hydrothermarchaeota in Hydrothermal Sediment.</title>
        <authorList>
            <person name="Zhou Z."/>
            <person name="Liu Y."/>
            <person name="Xu W."/>
            <person name="Pan J."/>
            <person name="Luo Z.H."/>
            <person name="Li M."/>
        </authorList>
    </citation>
    <scope>NUCLEOTIDE SEQUENCE [LARGE SCALE GENOMIC DNA]</scope>
    <source>
        <strain evidence="13">SpSt-669</strain>
    </source>
</reference>
<comment type="catalytic activity">
    <reaction evidence="9 10">
        <text>Couples ATP hydrolysis with the unwinding of duplex DNA by translocating in the 3'-5' direction.</text>
        <dbReference type="EC" id="5.6.2.4"/>
    </reaction>
</comment>
<dbReference type="SUPFAM" id="SSF158702">
    <property type="entry name" value="Sec63 N-terminal domain-like"/>
    <property type="match status" value="1"/>
</dbReference>
<protein>
    <recommendedName>
        <fullName evidence="10">ATP-dependent DNA helicase Hel308</fullName>
        <ecNumber evidence="10">5.6.2.4</ecNumber>
    </recommendedName>
    <alternativeName>
        <fullName evidence="10">DNA 3'-5' helicase Hel308</fullName>
    </alternativeName>
</protein>
<comment type="function">
    <text evidence="10">DNA-dependent ATPase and 3'-5' DNA helicase that may be involved in repair of stalled replication forks.</text>
</comment>
<dbReference type="InterPro" id="IPR014001">
    <property type="entry name" value="Helicase_ATP-bd"/>
</dbReference>
<comment type="subunit">
    <text evidence="10">Monomer.</text>
</comment>
<evidence type="ECO:0000256" key="8">
    <source>
        <dbReference type="ARBA" id="ARBA00023235"/>
    </source>
</evidence>
<evidence type="ECO:0000256" key="1">
    <source>
        <dbReference type="ARBA" id="ARBA00022741"/>
    </source>
</evidence>
<dbReference type="GO" id="GO:0043138">
    <property type="term" value="F:3'-5' DNA helicase activity"/>
    <property type="evidence" value="ECO:0007669"/>
    <property type="project" value="UniProtKB-UniRule"/>
</dbReference>
<dbReference type="AlphaFoldDB" id="A0A7J3G6Y4"/>
<dbReference type="SMART" id="SM00487">
    <property type="entry name" value="DEXDc"/>
    <property type="match status" value="1"/>
</dbReference>
<dbReference type="SMART" id="SM00490">
    <property type="entry name" value="HELICc"/>
    <property type="match status" value="1"/>
</dbReference>
<dbReference type="GO" id="GO:0006281">
    <property type="term" value="P:DNA repair"/>
    <property type="evidence" value="ECO:0007669"/>
    <property type="project" value="UniProtKB-UniRule"/>
</dbReference>
<dbReference type="InterPro" id="IPR048772">
    <property type="entry name" value="Hel308-like_dom4"/>
</dbReference>
<evidence type="ECO:0000259" key="11">
    <source>
        <dbReference type="PROSITE" id="PS51192"/>
    </source>
</evidence>
<dbReference type="Gene3D" id="1.10.3380.30">
    <property type="match status" value="1"/>
</dbReference>
<dbReference type="InterPro" id="IPR050474">
    <property type="entry name" value="Hel308_SKI2-like"/>
</dbReference>
<evidence type="ECO:0000259" key="12">
    <source>
        <dbReference type="PROSITE" id="PS51194"/>
    </source>
</evidence>
<dbReference type="PANTHER" id="PTHR47961">
    <property type="entry name" value="DNA POLYMERASE THETA, PUTATIVE (AFU_ORTHOLOGUE AFUA_1G05260)-RELATED"/>
    <property type="match status" value="1"/>
</dbReference>
<dbReference type="InterPro" id="IPR022965">
    <property type="entry name" value="Helicase_Hel308"/>
</dbReference>
<evidence type="ECO:0000256" key="9">
    <source>
        <dbReference type="ARBA" id="ARBA00034617"/>
    </source>
</evidence>
<dbReference type="PANTHER" id="PTHR47961:SF10">
    <property type="entry name" value="ATP-DEPENDENT DNA HELICASE HEL308"/>
    <property type="match status" value="1"/>
</dbReference>
<keyword evidence="3 10" id="KW-0378">Hydrolase</keyword>
<feature type="binding site" evidence="10">
    <location>
        <position position="28"/>
    </location>
    <ligand>
        <name>ATP</name>
        <dbReference type="ChEBI" id="CHEBI:30616"/>
    </ligand>
</feature>
<gene>
    <name evidence="10" type="primary">hel308</name>
    <name evidence="13" type="ORF">ENU43_07360</name>
</gene>
<dbReference type="PROSITE" id="PS51192">
    <property type="entry name" value="HELICASE_ATP_BIND_1"/>
    <property type="match status" value="1"/>
</dbReference>
<sequence length="680" mass="74779">MMVNQLPIPSYLVDKLRGIGVEALYPPQAEAVSKGLLDGRNLLVATPTASGKTLLAALAASKHLDRGGRVVYLSPLRAITSEKKQFFEELFGDRYKVAAVSRDYDQPEEWLRGYDIVVSTNEKMDSMLRHSASWVKSTSLVVVDEVHMLAAEERGSTLEVLITRLLTELPNAQFLLLSATIRNVEDLAEYTGADIVSSSWRPVPLREAVYQQDRDELFFSDGSSERLPRLSSDPVKNLVLNIVSIGGQVLVFASSRRAAEGIADDLASALRVVGGEAAQLSALAETVYDGGDCSTRLARYIRRGTAFHHAGLYPHQRKAVEDAFRAGLLKAIVATPTLAAGVNLPARAVIIPDVKRGGEDMSVMEYKQLCGRAGRPGFDKEGLAVIIAKNSRQRNEMMRRYVHGQLEPIVSRLSDQRRLRFHTLGLVSSGFSDHNELVAFFEKTLASRQDSGLMEKVDSALSYLEAAKFIKHDGGGWRATRLGKRVADLYIDPLSARIILSRLEDVEKAGPKADDVALLTICSTPDIELLSHIQPALDWFRDYGDFDGPAIAKASVLKAWVEEMGESTIESRFGAAPGDIYVLSESGSWIAQAASELAAMVGRRQASKTFLVLSERIKHGVREELLPLCSLPGIGRVRARALWNAGIRRVEDLRRISTEHLAKIIGQSTATRVLEVVRER</sequence>
<comment type="caution">
    <text evidence="13">The sequence shown here is derived from an EMBL/GenBank/DDBJ whole genome shotgun (WGS) entry which is preliminary data.</text>
</comment>
<dbReference type="EC" id="5.6.2.4" evidence="10"/>
<evidence type="ECO:0000256" key="4">
    <source>
        <dbReference type="ARBA" id="ARBA00022806"/>
    </source>
</evidence>
<keyword evidence="6 10" id="KW-0238">DNA-binding</keyword>
<name>A0A7J3G6Y4_CALS0</name>
<evidence type="ECO:0000256" key="3">
    <source>
        <dbReference type="ARBA" id="ARBA00022801"/>
    </source>
</evidence>
<keyword evidence="4 10" id="KW-0347">Helicase</keyword>
<dbReference type="Pfam" id="PF00270">
    <property type="entry name" value="DEAD"/>
    <property type="match status" value="1"/>
</dbReference>
<dbReference type="InterPro" id="IPR027417">
    <property type="entry name" value="P-loop_NTPase"/>
</dbReference>
<evidence type="ECO:0000256" key="7">
    <source>
        <dbReference type="ARBA" id="ARBA00023204"/>
    </source>
</evidence>
<dbReference type="Pfam" id="PF14520">
    <property type="entry name" value="HHH_5"/>
    <property type="match status" value="1"/>
</dbReference>
<dbReference type="Gene3D" id="3.40.50.300">
    <property type="entry name" value="P-loop containing nucleotide triphosphate hydrolases"/>
    <property type="match status" value="2"/>
</dbReference>
<dbReference type="Gene3D" id="1.10.150.20">
    <property type="entry name" value="5' to 3' exonuclease, C-terminal subdomain"/>
    <property type="match status" value="1"/>
</dbReference>